<evidence type="ECO:0000313" key="3">
    <source>
        <dbReference type="Proteomes" id="UP000076858"/>
    </source>
</evidence>
<dbReference type="Proteomes" id="UP000076858">
    <property type="component" value="Unassembled WGS sequence"/>
</dbReference>
<dbReference type="AlphaFoldDB" id="A0A164UW52"/>
<comment type="caution">
    <text evidence="2">The sequence shown here is derived from an EMBL/GenBank/DDBJ whole genome shotgun (WGS) entry which is preliminary data.</text>
</comment>
<evidence type="ECO:0008006" key="4">
    <source>
        <dbReference type="Google" id="ProtNLM"/>
    </source>
</evidence>
<keyword evidence="3" id="KW-1185">Reference proteome</keyword>
<organism evidence="2 3">
    <name type="scientific">Daphnia magna</name>
    <dbReference type="NCBI Taxonomy" id="35525"/>
    <lineage>
        <taxon>Eukaryota</taxon>
        <taxon>Metazoa</taxon>
        <taxon>Ecdysozoa</taxon>
        <taxon>Arthropoda</taxon>
        <taxon>Crustacea</taxon>
        <taxon>Branchiopoda</taxon>
        <taxon>Diplostraca</taxon>
        <taxon>Cladocera</taxon>
        <taxon>Anomopoda</taxon>
        <taxon>Daphniidae</taxon>
        <taxon>Daphnia</taxon>
    </lineage>
</organism>
<dbReference type="EMBL" id="LRGB01001570">
    <property type="protein sequence ID" value="KZS11730.1"/>
    <property type="molecule type" value="Genomic_DNA"/>
</dbReference>
<protein>
    <recommendedName>
        <fullName evidence="4">Secreted protein</fullName>
    </recommendedName>
</protein>
<feature type="signal peptide" evidence="1">
    <location>
        <begin position="1"/>
        <end position="20"/>
    </location>
</feature>
<proteinExistence type="predicted"/>
<accession>A0A164UW52</accession>
<gene>
    <name evidence="2" type="ORF">APZ42_023513</name>
</gene>
<evidence type="ECO:0000256" key="1">
    <source>
        <dbReference type="SAM" id="SignalP"/>
    </source>
</evidence>
<reference evidence="2 3" key="1">
    <citation type="submission" date="2016-03" db="EMBL/GenBank/DDBJ databases">
        <title>EvidentialGene: Evidence-directed Construction of Genes on Genomes.</title>
        <authorList>
            <person name="Gilbert D.G."/>
            <person name="Choi J.-H."/>
            <person name="Mockaitis K."/>
            <person name="Colbourne J."/>
            <person name="Pfrender M."/>
        </authorList>
    </citation>
    <scope>NUCLEOTIDE SEQUENCE [LARGE SCALE GENOMIC DNA]</scope>
    <source>
        <strain evidence="2 3">Xinb3</strain>
        <tissue evidence="2">Complete organism</tissue>
    </source>
</reference>
<sequence>MRMLLFLLPSSVLIVDVSVSCHPGWQDTPKKQQYLMVFFMKTKQNKNCPLPLVLKFCFQLKNRKLIVAVESFISISFAWPATNCYPKDVHHFEGNVLSFDCPSSPV</sequence>
<evidence type="ECO:0000313" key="2">
    <source>
        <dbReference type="EMBL" id="KZS11730.1"/>
    </source>
</evidence>
<name>A0A164UW52_9CRUS</name>
<keyword evidence="1" id="KW-0732">Signal</keyword>
<feature type="chain" id="PRO_5007853672" description="Secreted protein" evidence="1">
    <location>
        <begin position="21"/>
        <end position="106"/>
    </location>
</feature>